<evidence type="ECO:0000313" key="3">
    <source>
        <dbReference type="Proteomes" id="UP001144397"/>
    </source>
</evidence>
<dbReference type="AlphaFoldDB" id="A0A9W6FMZ6"/>
<protein>
    <submittedName>
        <fullName evidence="1">Uncharacterized protein</fullName>
    </submittedName>
</protein>
<gene>
    <name evidence="2" type="ORF">GGQ86_003000</name>
    <name evidence="1" type="ORF">XFLAVUS301_31370</name>
</gene>
<proteinExistence type="predicted"/>
<dbReference type="RefSeq" id="WP_281808306.1">
    <property type="nucleotide sequence ID" value="NZ_BSDO01000004.1"/>
</dbReference>
<reference evidence="1" key="1">
    <citation type="submission" date="2022-12" db="EMBL/GenBank/DDBJ databases">
        <title>Reference genome sequencing for broad-spectrum identification of bacterial and archaeal isolates by mass spectrometry.</title>
        <authorList>
            <person name="Sekiguchi Y."/>
            <person name="Tourlousse D.M."/>
        </authorList>
    </citation>
    <scope>NUCLEOTIDE SEQUENCE</scope>
    <source>
        <strain evidence="1">301</strain>
    </source>
</reference>
<evidence type="ECO:0000313" key="2">
    <source>
        <dbReference type="EMBL" id="MDR6334518.1"/>
    </source>
</evidence>
<dbReference type="GeneID" id="95763919"/>
<evidence type="ECO:0000313" key="1">
    <source>
        <dbReference type="EMBL" id="GLI23463.1"/>
    </source>
</evidence>
<name>A0A9W6FMZ6_XANFL</name>
<reference evidence="2 4" key="2">
    <citation type="submission" date="2023-07" db="EMBL/GenBank/DDBJ databases">
        <title>Genomic Encyclopedia of Type Strains, Phase IV (KMG-IV): sequencing the most valuable type-strain genomes for metagenomic binning, comparative biology and taxonomic classification.</title>
        <authorList>
            <person name="Goeker M."/>
        </authorList>
    </citation>
    <scope>NUCLEOTIDE SEQUENCE [LARGE SCALE GENOMIC DNA]</scope>
    <source>
        <strain evidence="2 4">DSM 338</strain>
    </source>
</reference>
<evidence type="ECO:0000313" key="4">
    <source>
        <dbReference type="Proteomes" id="UP001245370"/>
    </source>
</evidence>
<dbReference type="EMBL" id="JAVDPY010000005">
    <property type="protein sequence ID" value="MDR6334518.1"/>
    <property type="molecule type" value="Genomic_DNA"/>
</dbReference>
<comment type="caution">
    <text evidence="1">The sequence shown here is derived from an EMBL/GenBank/DDBJ whole genome shotgun (WGS) entry which is preliminary data.</text>
</comment>
<sequence length="206" mass="22511">MSAIPSMSSPEVAEQVRALTNRLTPTAPRLHYLADLLKPMLAVGEPDDRNAFYAAGRFIGSTPAFARTVVAAIVRHGSVEAWLKFRRRPPAMPVLNLPPIAPNLVGFVYFANPVTAPDVVRIGLSANLERRLRDLQVETGEEHRVARWFVGTTVDEAVAQFALSGRRIAGKWFATGETRQIPGFLPIGLGAMREMLGDEVQAGRAQ</sequence>
<organism evidence="1 3">
    <name type="scientific">Xanthobacter flavus</name>
    <dbReference type="NCBI Taxonomy" id="281"/>
    <lineage>
        <taxon>Bacteria</taxon>
        <taxon>Pseudomonadati</taxon>
        <taxon>Pseudomonadota</taxon>
        <taxon>Alphaproteobacteria</taxon>
        <taxon>Hyphomicrobiales</taxon>
        <taxon>Xanthobacteraceae</taxon>
        <taxon>Xanthobacter</taxon>
    </lineage>
</organism>
<dbReference type="EMBL" id="BSDO01000004">
    <property type="protein sequence ID" value="GLI23463.1"/>
    <property type="molecule type" value="Genomic_DNA"/>
</dbReference>
<accession>A0A9W6FMZ6</accession>
<dbReference type="Proteomes" id="UP001144397">
    <property type="component" value="Unassembled WGS sequence"/>
</dbReference>
<dbReference type="Proteomes" id="UP001245370">
    <property type="component" value="Unassembled WGS sequence"/>
</dbReference>
<keyword evidence="4" id="KW-1185">Reference proteome</keyword>